<evidence type="ECO:0000313" key="2">
    <source>
        <dbReference type="EMBL" id="KAK7489551.1"/>
    </source>
</evidence>
<gene>
    <name evidence="2" type="ORF">BaRGS_00019185</name>
</gene>
<keyword evidence="3" id="KW-1185">Reference proteome</keyword>
<accession>A0ABD0KQJ4</accession>
<protein>
    <submittedName>
        <fullName evidence="2">Uncharacterized protein</fullName>
    </submittedName>
</protein>
<organism evidence="2 3">
    <name type="scientific">Batillaria attramentaria</name>
    <dbReference type="NCBI Taxonomy" id="370345"/>
    <lineage>
        <taxon>Eukaryota</taxon>
        <taxon>Metazoa</taxon>
        <taxon>Spiralia</taxon>
        <taxon>Lophotrochozoa</taxon>
        <taxon>Mollusca</taxon>
        <taxon>Gastropoda</taxon>
        <taxon>Caenogastropoda</taxon>
        <taxon>Sorbeoconcha</taxon>
        <taxon>Cerithioidea</taxon>
        <taxon>Batillariidae</taxon>
        <taxon>Batillaria</taxon>
    </lineage>
</organism>
<proteinExistence type="predicted"/>
<evidence type="ECO:0000313" key="3">
    <source>
        <dbReference type="Proteomes" id="UP001519460"/>
    </source>
</evidence>
<name>A0ABD0KQJ4_9CAEN</name>
<dbReference type="AlphaFoldDB" id="A0ABD0KQJ4"/>
<comment type="caution">
    <text evidence="2">The sequence shown here is derived from an EMBL/GenBank/DDBJ whole genome shotgun (WGS) entry which is preliminary data.</text>
</comment>
<feature type="region of interest" description="Disordered" evidence="1">
    <location>
        <begin position="122"/>
        <end position="144"/>
    </location>
</feature>
<feature type="compositionally biased region" description="Low complexity" evidence="1">
    <location>
        <begin position="131"/>
        <end position="144"/>
    </location>
</feature>
<evidence type="ECO:0000256" key="1">
    <source>
        <dbReference type="SAM" id="MobiDB-lite"/>
    </source>
</evidence>
<sequence length="271" mass="30022">MALLHPVTNRLSFGTSRPLLYARKMSWLRAYTYNKCAKTATSPVRAFAARLRGQAGVCNIRVKCPSLDCHAEVDYSNIMILDVLIRGLEDEEIRLDILGESRQDMSLEDTLRYVEAKESGKSVCRQTLRRPSNPAPSSSPNAVDDSSAVFDNLCSVTEDMSMSHDTNSVSLDHHVYNEFCRRGNDGPRIPQPFYGAYKKSPPPSQHEDDCSPTGATIDIIGALALRISGTSPSKNRLATHQMVYFTTATDRMFLSKQACVALGMLPPAFLR</sequence>
<dbReference type="Proteomes" id="UP001519460">
    <property type="component" value="Unassembled WGS sequence"/>
</dbReference>
<dbReference type="EMBL" id="JACVVK020000136">
    <property type="protein sequence ID" value="KAK7489551.1"/>
    <property type="molecule type" value="Genomic_DNA"/>
</dbReference>
<reference evidence="2 3" key="1">
    <citation type="journal article" date="2023" name="Sci. Data">
        <title>Genome assembly of the Korean intertidal mud-creeper Batillaria attramentaria.</title>
        <authorList>
            <person name="Patra A.K."/>
            <person name="Ho P.T."/>
            <person name="Jun S."/>
            <person name="Lee S.J."/>
            <person name="Kim Y."/>
            <person name="Won Y.J."/>
        </authorList>
    </citation>
    <scope>NUCLEOTIDE SEQUENCE [LARGE SCALE GENOMIC DNA]</scope>
    <source>
        <strain evidence="2">Wonlab-2016</strain>
    </source>
</reference>